<dbReference type="GO" id="GO:0022857">
    <property type="term" value="F:transmembrane transporter activity"/>
    <property type="evidence" value="ECO:0007669"/>
    <property type="project" value="InterPro"/>
</dbReference>
<protein>
    <recommendedName>
        <fullName evidence="3">Biopolymer transport protein ExbB</fullName>
    </recommendedName>
</protein>
<feature type="chain" id="PRO_5036404944" description="Biopolymer transport protein ExbB" evidence="15">
    <location>
        <begin position="39"/>
        <end position="401"/>
    </location>
</feature>
<keyword evidence="9 14" id="KW-1133">Transmembrane helix</keyword>
<dbReference type="EMBL" id="JACIHM010000004">
    <property type="protein sequence ID" value="MBB4447275.1"/>
    <property type="molecule type" value="Genomic_DNA"/>
</dbReference>
<evidence type="ECO:0000313" key="20">
    <source>
        <dbReference type="Proteomes" id="UP000520770"/>
    </source>
</evidence>
<evidence type="ECO:0000256" key="9">
    <source>
        <dbReference type="ARBA" id="ARBA00022989"/>
    </source>
</evidence>
<feature type="signal peptide" evidence="15">
    <location>
        <begin position="1"/>
        <end position="38"/>
    </location>
</feature>
<keyword evidence="21" id="KW-1185">Reference proteome</keyword>
<evidence type="ECO:0000259" key="16">
    <source>
        <dbReference type="Pfam" id="PF01618"/>
    </source>
</evidence>
<feature type="region of interest" description="Disordered" evidence="13">
    <location>
        <begin position="43"/>
        <end position="146"/>
    </location>
</feature>
<keyword evidence="7 14" id="KW-0812">Transmembrane</keyword>
<evidence type="ECO:0000256" key="12">
    <source>
        <dbReference type="RuleBase" id="RU004057"/>
    </source>
</evidence>
<evidence type="ECO:0000256" key="6">
    <source>
        <dbReference type="ARBA" id="ARBA00022519"/>
    </source>
</evidence>
<feature type="transmembrane region" description="Helical" evidence="14">
    <location>
        <begin position="176"/>
        <end position="198"/>
    </location>
</feature>
<feature type="compositionally biased region" description="Low complexity" evidence="13">
    <location>
        <begin position="43"/>
        <end position="125"/>
    </location>
</feature>
<dbReference type="NCBIfam" id="TIGR02797">
    <property type="entry name" value="exbB"/>
    <property type="match status" value="1"/>
</dbReference>
<dbReference type="Proteomes" id="UP000520770">
    <property type="component" value="Unassembled WGS sequence"/>
</dbReference>
<keyword evidence="6" id="KW-0997">Cell inner membrane</keyword>
<comment type="similarity">
    <text evidence="12">Belongs to the exbB/tolQ family.</text>
</comment>
<keyword evidence="4 12" id="KW-0813">Transport</keyword>
<feature type="transmembrane region" description="Helical" evidence="14">
    <location>
        <begin position="333"/>
        <end position="354"/>
    </location>
</feature>
<dbReference type="AlphaFoldDB" id="A0A7W6S8G2"/>
<organism evidence="17 20">
    <name type="scientific">Aliirhizobium cellulosilyticum</name>
    <dbReference type="NCBI Taxonomy" id="393664"/>
    <lineage>
        <taxon>Bacteria</taxon>
        <taxon>Pseudomonadati</taxon>
        <taxon>Pseudomonadota</taxon>
        <taxon>Alphaproteobacteria</taxon>
        <taxon>Hyphomicrobiales</taxon>
        <taxon>Rhizobiaceae</taxon>
        <taxon>Aliirhizobium</taxon>
    </lineage>
</organism>
<evidence type="ECO:0000313" key="18">
    <source>
        <dbReference type="EMBL" id="MBB4412643.1"/>
    </source>
</evidence>
<evidence type="ECO:0000313" key="22">
    <source>
        <dbReference type="Proteomes" id="UP000576087"/>
    </source>
</evidence>
<evidence type="ECO:0000256" key="7">
    <source>
        <dbReference type="ARBA" id="ARBA00022692"/>
    </source>
</evidence>
<keyword evidence="5" id="KW-1003">Cell membrane</keyword>
<evidence type="ECO:0000256" key="10">
    <source>
        <dbReference type="ARBA" id="ARBA00023136"/>
    </source>
</evidence>
<dbReference type="Pfam" id="PF01618">
    <property type="entry name" value="MotA_ExbB"/>
    <property type="match status" value="1"/>
</dbReference>
<evidence type="ECO:0000256" key="3">
    <source>
        <dbReference type="ARBA" id="ARBA00022093"/>
    </source>
</evidence>
<keyword evidence="8 12" id="KW-0653">Protein transport</keyword>
<evidence type="ECO:0000313" key="19">
    <source>
        <dbReference type="EMBL" id="MBB4447275.1"/>
    </source>
</evidence>
<evidence type="ECO:0000256" key="5">
    <source>
        <dbReference type="ARBA" id="ARBA00022475"/>
    </source>
</evidence>
<feature type="compositionally biased region" description="Low complexity" evidence="13">
    <location>
        <begin position="134"/>
        <end position="143"/>
    </location>
</feature>
<reference evidence="20 21" key="1">
    <citation type="submission" date="2020-08" db="EMBL/GenBank/DDBJ databases">
        <title>Genomic Encyclopedia of Type Strains, Phase IV (KMG-V): Genome sequencing to study the core and pangenomes of soil and plant-associated prokaryotes.</title>
        <authorList>
            <person name="Whitman W."/>
        </authorList>
    </citation>
    <scope>NUCLEOTIDE SEQUENCE [LARGE SCALE GENOMIC DNA]</scope>
    <source>
        <strain evidence="18 21">SEMIA 444</strain>
        <strain evidence="17 20">SEMIA 448</strain>
        <strain evidence="19 22">SEMIA 452</strain>
    </source>
</reference>
<dbReference type="Proteomes" id="UP000524535">
    <property type="component" value="Unassembled WGS sequence"/>
</dbReference>
<evidence type="ECO:0000256" key="14">
    <source>
        <dbReference type="SAM" id="Phobius"/>
    </source>
</evidence>
<evidence type="ECO:0000313" key="17">
    <source>
        <dbReference type="EMBL" id="MBB4349136.1"/>
    </source>
</evidence>
<evidence type="ECO:0000256" key="4">
    <source>
        <dbReference type="ARBA" id="ARBA00022448"/>
    </source>
</evidence>
<dbReference type="PANTHER" id="PTHR30625">
    <property type="entry name" value="PROTEIN TOLQ"/>
    <property type="match status" value="1"/>
</dbReference>
<name>A0A7W6S8G2_9HYPH</name>
<keyword evidence="15" id="KW-0732">Signal</keyword>
<gene>
    <name evidence="18" type="ORF">GGE31_003157</name>
    <name evidence="17" type="ORF">GGE33_002878</name>
    <name evidence="19" type="ORF">GGE35_003098</name>
</gene>
<sequence>MSAALVPAVAGNRHLGKVAKQLGMTAATLALLSAMAMAQIPAPAPQAQTTSQADSAQQQAPASSAAPTTGRTAPATTPATTPTAPSAPAENAAPASPAAPAASTATEGAPAAQAPAQSAQPAPSTETTAPGVSQPAQAQAAPQETVTDLVPAEEETPVLTIPHDLSPWGMFMAADWVVKSVMIGLAIASLATWTVWLVKTLELAGARTRAGRIIKIIRNSRTLAEAVDASAGRGGPAAYMLQAAAEEIKMSADALDHVEGDGVKERVGSSLSRIEAFAGRRIARGTGILATIGSVAPFVGLFGTVWGIMNSFIGISETQTTNLAVVAPGIAEALLATAIGLVAAIPAVVIYNLFARSVTGYRALLADAASGVERLVSRDLDFRKVPPGGRKATPMSLMAGE</sequence>
<comment type="subunit">
    <text evidence="2">The accessory proteins ExbB and ExbD seem to form a complex with TonB.</text>
</comment>
<evidence type="ECO:0000256" key="1">
    <source>
        <dbReference type="ARBA" id="ARBA00004429"/>
    </source>
</evidence>
<evidence type="ECO:0000256" key="11">
    <source>
        <dbReference type="ARBA" id="ARBA00024816"/>
    </source>
</evidence>
<feature type="domain" description="MotA/TolQ/ExbB proton channel" evidence="16">
    <location>
        <begin position="253"/>
        <end position="359"/>
    </location>
</feature>
<dbReference type="EMBL" id="JACIGW010000002">
    <property type="protein sequence ID" value="MBB4349136.1"/>
    <property type="molecule type" value="Genomic_DNA"/>
</dbReference>
<dbReference type="Proteomes" id="UP000576087">
    <property type="component" value="Unassembled WGS sequence"/>
</dbReference>
<accession>A0A7W6S8G2</accession>
<comment type="caution">
    <text evidence="17">The sequence shown here is derived from an EMBL/GenBank/DDBJ whole genome shotgun (WGS) entry which is preliminary data.</text>
</comment>
<dbReference type="PANTHER" id="PTHR30625:SF16">
    <property type="entry name" value="BIOPOLYMER TRANSPORT PROTEIN EXBB"/>
    <property type="match status" value="1"/>
</dbReference>
<evidence type="ECO:0000313" key="21">
    <source>
        <dbReference type="Proteomes" id="UP000524535"/>
    </source>
</evidence>
<keyword evidence="10 14" id="KW-0472">Membrane</keyword>
<evidence type="ECO:0000256" key="2">
    <source>
        <dbReference type="ARBA" id="ARBA00011471"/>
    </source>
</evidence>
<comment type="subcellular location">
    <subcellularLocation>
        <location evidence="1">Cell inner membrane</location>
        <topology evidence="1">Multi-pass membrane protein</topology>
    </subcellularLocation>
    <subcellularLocation>
        <location evidence="12">Membrane</location>
        <topology evidence="12">Multi-pass membrane protein</topology>
    </subcellularLocation>
</comment>
<evidence type="ECO:0000256" key="8">
    <source>
        <dbReference type="ARBA" id="ARBA00022927"/>
    </source>
</evidence>
<dbReference type="GO" id="GO:0005886">
    <property type="term" value="C:plasma membrane"/>
    <property type="evidence" value="ECO:0007669"/>
    <property type="project" value="UniProtKB-SubCell"/>
</dbReference>
<comment type="function">
    <text evidence="11">Involved in the TonB-dependent energy-dependent transport of various receptor-bound substrates. Protects ExbD from proteolytic degradation and functionally stabilizes TonB.</text>
</comment>
<feature type="transmembrane region" description="Helical" evidence="14">
    <location>
        <begin position="288"/>
        <end position="313"/>
    </location>
</feature>
<dbReference type="InterPro" id="IPR014164">
    <property type="entry name" value="TonB_ExbB_1"/>
</dbReference>
<dbReference type="InterPro" id="IPR050790">
    <property type="entry name" value="ExbB/TolQ_transport"/>
</dbReference>
<proteinExistence type="inferred from homology"/>
<evidence type="ECO:0000256" key="13">
    <source>
        <dbReference type="SAM" id="MobiDB-lite"/>
    </source>
</evidence>
<dbReference type="InterPro" id="IPR002898">
    <property type="entry name" value="MotA_ExbB_proton_chnl"/>
</dbReference>
<evidence type="ECO:0000256" key="15">
    <source>
        <dbReference type="SAM" id="SignalP"/>
    </source>
</evidence>
<dbReference type="EMBL" id="JACIGY010000004">
    <property type="protein sequence ID" value="MBB4412643.1"/>
    <property type="molecule type" value="Genomic_DNA"/>
</dbReference>
<dbReference type="GO" id="GO:0017038">
    <property type="term" value="P:protein import"/>
    <property type="evidence" value="ECO:0007669"/>
    <property type="project" value="TreeGrafter"/>
</dbReference>
<dbReference type="RefSeq" id="WP_394353659.1">
    <property type="nucleotide sequence ID" value="NZ_JACIGW010000002.1"/>
</dbReference>